<evidence type="ECO:0000313" key="2">
    <source>
        <dbReference type="Proteomes" id="UP001165064"/>
    </source>
</evidence>
<dbReference type="EMBL" id="BSXS01009509">
    <property type="protein sequence ID" value="GME95690.1"/>
    <property type="molecule type" value="Genomic_DNA"/>
</dbReference>
<organism evidence="1 2">
    <name type="scientific">Ambrosiozyma monospora</name>
    <name type="common">Yeast</name>
    <name type="synonym">Endomycopsis monosporus</name>
    <dbReference type="NCBI Taxonomy" id="43982"/>
    <lineage>
        <taxon>Eukaryota</taxon>
        <taxon>Fungi</taxon>
        <taxon>Dikarya</taxon>
        <taxon>Ascomycota</taxon>
        <taxon>Saccharomycotina</taxon>
        <taxon>Pichiomycetes</taxon>
        <taxon>Pichiales</taxon>
        <taxon>Pichiaceae</taxon>
        <taxon>Ambrosiozyma</taxon>
    </lineage>
</organism>
<gene>
    <name evidence="1" type="ORF">Amon02_000979100</name>
</gene>
<reference evidence="1" key="1">
    <citation type="submission" date="2023-04" db="EMBL/GenBank/DDBJ databases">
        <title>Ambrosiozyma monospora NBRC 10751.</title>
        <authorList>
            <person name="Ichikawa N."/>
            <person name="Sato H."/>
            <person name="Tonouchi N."/>
        </authorList>
    </citation>
    <scope>NUCLEOTIDE SEQUENCE</scope>
    <source>
        <strain evidence="1">NBRC 10751</strain>
    </source>
</reference>
<sequence length="363" mass="37816">MTTASPVMAATTPMSSPPDYRADGSSSYFPNYETAQSPASGTPSIRLKSPTPVPTQPVVETSTPQEVSPVYVFPPQSQHQKHPSITFRRKSRLLRSFLRATSTSSSPHSFNGSPVAPAANTRATTTVNTAHGSSSFASIASPFCNLIPSHFTNKDKGTTSVSAPPSTFASSPSPSQSSSNNSSSAVSSSSLGLSKGGIDGQSPASSPLQQVTDNLATTENAEVQLEDAGNESTQFADIEYEYDDYEDDTLDRDLECIDPSFDVSKGSAAVIAGSSASVQSMVNNSDSGVNGNGNGNANPATTTNGVSGNVSNGTGNLTHMSSVYSSGVEENFGDDERSAIDLNIVGVNGNGRQRKKNTLVHRR</sequence>
<keyword evidence="2" id="KW-1185">Reference proteome</keyword>
<comment type="caution">
    <text evidence="1">The sequence shown here is derived from an EMBL/GenBank/DDBJ whole genome shotgun (WGS) entry which is preliminary data.</text>
</comment>
<proteinExistence type="predicted"/>
<evidence type="ECO:0000313" key="1">
    <source>
        <dbReference type="EMBL" id="GME95690.1"/>
    </source>
</evidence>
<protein>
    <submittedName>
        <fullName evidence="1">Unnamed protein product</fullName>
    </submittedName>
</protein>
<accession>A0ACB5TVL8</accession>
<name>A0ACB5TVL8_AMBMO</name>
<dbReference type="Proteomes" id="UP001165064">
    <property type="component" value="Unassembled WGS sequence"/>
</dbReference>